<accession>A0A067MZH7</accession>
<reference evidence="3" key="1">
    <citation type="journal article" date="2014" name="Proc. Natl. Acad. Sci. U.S.A.">
        <title>Extensive sampling of basidiomycete genomes demonstrates inadequacy of the white-rot/brown-rot paradigm for wood decay fungi.</title>
        <authorList>
            <person name="Riley R."/>
            <person name="Salamov A.A."/>
            <person name="Brown D.W."/>
            <person name="Nagy L.G."/>
            <person name="Floudas D."/>
            <person name="Held B.W."/>
            <person name="Levasseur A."/>
            <person name="Lombard V."/>
            <person name="Morin E."/>
            <person name="Otillar R."/>
            <person name="Lindquist E.A."/>
            <person name="Sun H."/>
            <person name="LaButti K.M."/>
            <person name="Schmutz J."/>
            <person name="Jabbour D."/>
            <person name="Luo H."/>
            <person name="Baker S.E."/>
            <person name="Pisabarro A.G."/>
            <person name="Walton J.D."/>
            <person name="Blanchette R.A."/>
            <person name="Henrissat B."/>
            <person name="Martin F."/>
            <person name="Cullen D."/>
            <person name="Hibbett D.S."/>
            <person name="Grigoriev I.V."/>
        </authorList>
    </citation>
    <scope>NUCLEOTIDE SEQUENCE [LARGE SCALE GENOMIC DNA]</scope>
    <source>
        <strain evidence="3">FD-172 SS1</strain>
    </source>
</reference>
<sequence>MPSSELMESGSSLQDSVKKPREFSTDTPVDGDHRASLLGSTQSMELTTSTDDVAGQNLSLLRRRLNELTPFYRLPTEIISMIFLLLGDLNLNEPLLNHLAITSVSYLWRKVALQIPQLWTRICSIYPAKFLDTCLVRSGRSPLIIKSDVAAHESYSLSQFIKKVSSQMWRWHTCTLQDMGAKSSANWLSA</sequence>
<evidence type="ECO:0000256" key="1">
    <source>
        <dbReference type="SAM" id="MobiDB-lite"/>
    </source>
</evidence>
<dbReference type="Gene3D" id="1.20.1280.50">
    <property type="match status" value="1"/>
</dbReference>
<feature type="compositionally biased region" description="Basic and acidic residues" evidence="1">
    <location>
        <begin position="16"/>
        <end position="34"/>
    </location>
</feature>
<proteinExistence type="predicted"/>
<dbReference type="EMBL" id="KL198018">
    <property type="protein sequence ID" value="KDQ20110.1"/>
    <property type="molecule type" value="Genomic_DNA"/>
</dbReference>
<name>A0A067MZH7_BOTB1</name>
<protein>
    <submittedName>
        <fullName evidence="2">Uncharacterized protein</fullName>
    </submittedName>
</protein>
<dbReference type="OrthoDB" id="2269034at2759"/>
<organism evidence="2 3">
    <name type="scientific">Botryobasidium botryosum (strain FD-172 SS1)</name>
    <dbReference type="NCBI Taxonomy" id="930990"/>
    <lineage>
        <taxon>Eukaryota</taxon>
        <taxon>Fungi</taxon>
        <taxon>Dikarya</taxon>
        <taxon>Basidiomycota</taxon>
        <taxon>Agaricomycotina</taxon>
        <taxon>Agaricomycetes</taxon>
        <taxon>Cantharellales</taxon>
        <taxon>Botryobasidiaceae</taxon>
        <taxon>Botryobasidium</taxon>
    </lineage>
</organism>
<dbReference type="AlphaFoldDB" id="A0A067MZH7"/>
<evidence type="ECO:0000313" key="2">
    <source>
        <dbReference type="EMBL" id="KDQ20110.1"/>
    </source>
</evidence>
<evidence type="ECO:0000313" key="3">
    <source>
        <dbReference type="Proteomes" id="UP000027195"/>
    </source>
</evidence>
<feature type="region of interest" description="Disordered" evidence="1">
    <location>
        <begin position="1"/>
        <end position="34"/>
    </location>
</feature>
<dbReference type="Proteomes" id="UP000027195">
    <property type="component" value="Unassembled WGS sequence"/>
</dbReference>
<keyword evidence="3" id="KW-1185">Reference proteome</keyword>
<dbReference type="HOGENOM" id="CLU_1427768_0_0_1"/>
<dbReference type="InParanoid" id="A0A067MZH7"/>
<gene>
    <name evidence="2" type="ORF">BOTBODRAFT_387101</name>
</gene>